<protein>
    <recommendedName>
        <fullName evidence="3">Acetoacetate decarboxylase</fullName>
    </recommendedName>
</protein>
<comment type="caution">
    <text evidence="1">The sequence shown here is derived from an EMBL/GenBank/DDBJ whole genome shotgun (WGS) entry which is preliminary data.</text>
</comment>
<evidence type="ECO:0000313" key="1">
    <source>
        <dbReference type="EMBL" id="KAJ9133276.1"/>
    </source>
</evidence>
<gene>
    <name evidence="1" type="ORF">NKR23_g10861</name>
</gene>
<evidence type="ECO:0000313" key="2">
    <source>
        <dbReference type="Proteomes" id="UP001174694"/>
    </source>
</evidence>
<keyword evidence="2" id="KW-1185">Reference proteome</keyword>
<name>A0AA38RDF4_9PEZI</name>
<evidence type="ECO:0008006" key="3">
    <source>
        <dbReference type="Google" id="ProtNLM"/>
    </source>
</evidence>
<dbReference type="AlphaFoldDB" id="A0AA38RDF4"/>
<sequence>MSGEGLKKAPGAWDCKAQIYAIPLYVDPAQADNFPAFAYPPLEGSSSFAKPQSGRPVGGLGQILIVRYSETPVGPYDELAILPGPFAYPGGEGQADGQSLRITRIYVSQRDTVWNGRLNWNIPKHLARFDFTDLPNNTIRLRVYPFDDGVPPESVDKEPSSRYLFQVTFKPVPYTPAFPATTSALSLLGMKPTIVQPPLPQGTTNELIGTDRFAKADFAATSWWTRVGWFDMNQADDDGKIPGEHENFWPGTKRWLFGARMDDAAFHITEGQYWKAGSE</sequence>
<dbReference type="Proteomes" id="UP001174694">
    <property type="component" value="Unassembled WGS sequence"/>
</dbReference>
<reference evidence="1" key="1">
    <citation type="submission" date="2022-07" db="EMBL/GenBank/DDBJ databases">
        <title>Fungi with potential for degradation of polypropylene.</title>
        <authorList>
            <person name="Gostincar C."/>
        </authorList>
    </citation>
    <scope>NUCLEOTIDE SEQUENCE</scope>
    <source>
        <strain evidence="1">EXF-13308</strain>
    </source>
</reference>
<dbReference type="SUPFAM" id="SSF160104">
    <property type="entry name" value="Acetoacetate decarboxylase-like"/>
    <property type="match status" value="1"/>
</dbReference>
<organism evidence="1 2">
    <name type="scientific">Pleurostoma richardsiae</name>
    <dbReference type="NCBI Taxonomy" id="41990"/>
    <lineage>
        <taxon>Eukaryota</taxon>
        <taxon>Fungi</taxon>
        <taxon>Dikarya</taxon>
        <taxon>Ascomycota</taxon>
        <taxon>Pezizomycotina</taxon>
        <taxon>Sordariomycetes</taxon>
        <taxon>Sordariomycetidae</taxon>
        <taxon>Calosphaeriales</taxon>
        <taxon>Pleurostomataceae</taxon>
        <taxon>Pleurostoma</taxon>
    </lineage>
</organism>
<dbReference type="PANTHER" id="PTHR40518">
    <property type="entry name" value="ACETOACETATE DECARBOXYLASE"/>
    <property type="match status" value="1"/>
</dbReference>
<dbReference type="EMBL" id="JANBVO010000051">
    <property type="protein sequence ID" value="KAJ9133276.1"/>
    <property type="molecule type" value="Genomic_DNA"/>
</dbReference>
<dbReference type="Gene3D" id="2.40.400.10">
    <property type="entry name" value="Acetoacetate decarboxylase-like"/>
    <property type="match status" value="1"/>
</dbReference>
<proteinExistence type="predicted"/>
<accession>A0AA38RDF4</accession>
<dbReference type="InterPro" id="IPR023375">
    <property type="entry name" value="ADC_dom_sf"/>
</dbReference>
<dbReference type="PANTHER" id="PTHR40518:SF1">
    <property type="entry name" value="ACETOACETATE DECARBOXYLASE"/>
    <property type="match status" value="1"/>
</dbReference>